<evidence type="ECO:0000256" key="11">
    <source>
        <dbReference type="ARBA" id="ARBA00023303"/>
    </source>
</evidence>
<sequence>DPSLCRTTHSGEEYSGNQSAVPVYSDGILFEPLEPTQPLNLSRFRPYVTHRQCISWNRAARALGEAGRSITDRILAMNFSENDRRCRQPRGLPLTDLRKVAAYPFHRYRGCFHNDTVGSAFSICGSMYERIYKPGETPNADRIDYAMRWSTSNCAQCCFNSNFSYIGLSPRGCHCTRKFLWNRPQGDEHCDSTCPFGYKQKCGGVGGYLSVYQMRHEAPKPLILAFRSSISSFNDGPYCFYHDELGQLSAAYCNVPYCPMSPNYDCVPSSSRGSQPDRSHSGRYTGSQSADNLGRDCIAWDQLEPTLKAENPNVIRVHVETPDLELKPCLPASRSPIGGDMLNSEFAASSHAVSPWQQTAIQHRAVTAVSESVSAGAGRGLLWRQFGSDVAAGLSGCRFAGRRCSAADFQTLLHPRLGLCHRFRPVASEDPWRLLRPAEARLSVGFFTDATDSVGRRFDNASKLARILRPGSGDFDSDSSAMRVLVVPRSEYPWPSDIINLSPGQHTDLRLRYSKTTRYSKPPHRECVSETRPITYLLPNWNNTWVQLNESLDLSRMFSATNWTAKIAELKRVLEKLSSSRGPVSQSLQFPAARQEDCLNAFKVRRFFANCGCLPSFLPIPADLAGHPGCFNTSEPQQVHQTEQCHSRQLRQLYSYELEARRFCPPPCEVRGYKIRLATSPWPKLRPETAMEFLVSHLQDWAFPNNYMMSRGIASIYYVYLRAKRFSHLSDVERTDDQVTHLTDLLEKLENRLLKLTVSASDEFGDEITEEPAYTATNLMADLGGALGLWSGVSVLTVCELIELLSSLLVALHHRLRLAMKTLGLQARVALVLLALQAPAAMQDAYNLITGYLCIRSDFIETPGGSHSEIGCATLCNRNPRCQAFSLADGPCQLFVFDKCSKSVRDFGCSRRGRVFVKQQPGLEAGALCPSGYGDDLCGVKYKLYNNTGNWSVSRQKCESESGLVIMADVEDATEMSHVDEIYDLRSSGKGFYLGGLQPAGSAEPDGGWHWVGCNITLNGSLWAEGEPTDSGDKENVVARYLGAKMLVDIYEANAEITSGLCEAEEGRLVDAQVSANRLHRAERGAGAELRQQDTPRSGVSKNLKRPWHVVSTQLNVLTNAKQPHRLQQHHHQRAPLPYYRSRCTADSCAGGPATKATPLEAQRPPCVRLNRSIEIAIEPESLPPLGQQSRLPPAQLATQGRIYLILLTNGQAVRARTQALDGVELHTEERHHLRRPLTLRPVHKGFALVLRAAKGKIVQIGLGIDEAAVHHHQPDRLAEMTSLTEAAAPNGRRVSTIEVLDIGETQSLLALALGLGADDMACQLESPTVQQIARTGQAGAMTVSITAWNSATLWRSELITASINNGEDELLLEICQQLGNFPQHMERNSCVCLVPLLGRVLSQVEEVVVGEAAADALIRVIADLTAAQVDSICLPLIKSVFEDDLFCSSRRAGCRLIVPCYCKTQSADHKSELKGRLLNAASQEDEILLVREAAVCQLGQLAQQAAKDRPEILTSLVALSNDNHRDLRAASVRSLMQMIQYCNEKDLEAIVMPVLERYSEDAHRNTRQNFASQLAELQVAYNKIGKSLCPIFIRLWEDNEPEVRRATASNLAAFAEASPKELNGQLVPKLKEHLVNEHDERVRREIIAETVKLLPKLRKEDASEVVKTMVSLITDSGSAAAKQAVFDHLKDVLSDDSQVTSTILPAYVSWLRDQAHDIRQAAAIGLGRIVRDRKTLAEGLAKNSALASLATDGNYQFRKVWVLTAQELIENGPASCIPLLLPQLMKLSADKVPNVRMALVKALIRLAKNLDASVVKKDVSGPLAELIKDSDADVRFYADEALACLKK</sequence>
<dbReference type="SUPFAM" id="SSF56436">
    <property type="entry name" value="C-type lectin-like"/>
    <property type="match status" value="1"/>
</dbReference>
<dbReference type="Gene3D" id="3.10.100.10">
    <property type="entry name" value="Mannose-Binding Protein A, subunit A"/>
    <property type="match status" value="1"/>
</dbReference>
<dbReference type="InterPro" id="IPR016187">
    <property type="entry name" value="CTDL_fold"/>
</dbReference>
<dbReference type="Gene3D" id="1.10.287.770">
    <property type="entry name" value="YojJ-like"/>
    <property type="match status" value="1"/>
</dbReference>
<evidence type="ECO:0000256" key="5">
    <source>
        <dbReference type="ARBA" id="ARBA00022737"/>
    </source>
</evidence>
<evidence type="ECO:0000256" key="9">
    <source>
        <dbReference type="ARBA" id="ARBA00023136"/>
    </source>
</evidence>
<feature type="repeat" description="HEAT" evidence="12">
    <location>
        <begin position="1589"/>
        <end position="1627"/>
    </location>
</feature>
<dbReference type="GO" id="GO:0005272">
    <property type="term" value="F:sodium channel activity"/>
    <property type="evidence" value="ECO:0007669"/>
    <property type="project" value="UniProtKB-KW"/>
</dbReference>
<comment type="similarity">
    <text evidence="13">Belongs to the amiloride-sensitive sodium channel (TC 1.A.6) family.</text>
</comment>
<keyword evidence="9" id="KW-0472">Membrane</keyword>
<dbReference type="Gene3D" id="1.25.10.10">
    <property type="entry name" value="Leucine-rich Repeat Variant"/>
    <property type="match status" value="1"/>
</dbReference>
<evidence type="ECO:0000256" key="10">
    <source>
        <dbReference type="ARBA" id="ARBA00023201"/>
    </source>
</evidence>
<organism evidence="16 17">
    <name type="scientific">Macrostomum lignano</name>
    <dbReference type="NCBI Taxonomy" id="282301"/>
    <lineage>
        <taxon>Eukaryota</taxon>
        <taxon>Metazoa</taxon>
        <taxon>Spiralia</taxon>
        <taxon>Lophotrochozoa</taxon>
        <taxon>Platyhelminthes</taxon>
        <taxon>Rhabditophora</taxon>
        <taxon>Macrostomorpha</taxon>
        <taxon>Macrostomida</taxon>
        <taxon>Macrostomidae</taxon>
        <taxon>Macrostomum</taxon>
    </lineage>
</organism>
<dbReference type="Pfam" id="PF00858">
    <property type="entry name" value="ASC"/>
    <property type="match status" value="1"/>
</dbReference>
<evidence type="ECO:0000256" key="1">
    <source>
        <dbReference type="ARBA" id="ARBA00004141"/>
    </source>
</evidence>
<keyword evidence="11 13" id="KW-0407">Ion channel</keyword>
<dbReference type="Gene3D" id="2.60.470.10">
    <property type="entry name" value="Acid-sensing ion channels like domains"/>
    <property type="match status" value="1"/>
</dbReference>
<dbReference type="GO" id="GO:0005829">
    <property type="term" value="C:cytosol"/>
    <property type="evidence" value="ECO:0007669"/>
    <property type="project" value="TreeGrafter"/>
</dbReference>
<dbReference type="InterPro" id="IPR011989">
    <property type="entry name" value="ARM-like"/>
</dbReference>
<protein>
    <submittedName>
        <fullName evidence="17">C-type lectin domain-containing protein</fullName>
    </submittedName>
</protein>
<dbReference type="GO" id="GO:0019888">
    <property type="term" value="F:protein phosphatase regulator activity"/>
    <property type="evidence" value="ECO:0007669"/>
    <property type="project" value="TreeGrafter"/>
</dbReference>
<dbReference type="CDD" id="cd00037">
    <property type="entry name" value="CLECT"/>
    <property type="match status" value="1"/>
</dbReference>
<dbReference type="InterPro" id="IPR001873">
    <property type="entry name" value="ENaC"/>
</dbReference>
<feature type="compositionally biased region" description="Basic and acidic residues" evidence="14">
    <location>
        <begin position="1083"/>
        <end position="1094"/>
    </location>
</feature>
<dbReference type="InterPro" id="IPR016186">
    <property type="entry name" value="C-type_lectin-like/link_sf"/>
</dbReference>
<keyword evidence="6" id="KW-1133">Transmembrane helix</keyword>
<evidence type="ECO:0000256" key="2">
    <source>
        <dbReference type="ARBA" id="ARBA00022448"/>
    </source>
</evidence>
<evidence type="ECO:0000313" key="17">
    <source>
        <dbReference type="WBParaSite" id="maker-uti_cns_0014100-snap-gene-0.4-mRNA-1"/>
    </source>
</evidence>
<keyword evidence="3 13" id="KW-0894">Sodium channel</keyword>
<keyword evidence="5" id="KW-0677">Repeat</keyword>
<proteinExistence type="inferred from homology"/>
<dbReference type="GO" id="GO:0016020">
    <property type="term" value="C:membrane"/>
    <property type="evidence" value="ECO:0007669"/>
    <property type="project" value="UniProtKB-SubCell"/>
</dbReference>
<dbReference type="Proteomes" id="UP000095280">
    <property type="component" value="Unplaced"/>
</dbReference>
<dbReference type="InterPro" id="IPR016024">
    <property type="entry name" value="ARM-type_fold"/>
</dbReference>
<dbReference type="InterPro" id="IPR001304">
    <property type="entry name" value="C-type_lectin-like"/>
</dbReference>
<dbReference type="SUPFAM" id="SSF48371">
    <property type="entry name" value="ARM repeat"/>
    <property type="match status" value="1"/>
</dbReference>
<feature type="domain" description="C-type lectin" evidence="15">
    <location>
        <begin position="942"/>
        <end position="1043"/>
    </location>
</feature>
<dbReference type="InterPro" id="IPR051023">
    <property type="entry name" value="PP2A_Regulatory_Subunit_A"/>
</dbReference>
<keyword evidence="4 13" id="KW-0812">Transmembrane</keyword>
<keyword evidence="7" id="KW-0915">Sodium</keyword>
<dbReference type="PANTHER" id="PTHR10648:SF4">
    <property type="entry name" value="PROTEIN PHOSPHATASE 2 (FORMERLY 2A), REGULATORY SUBUNIT A, BETA ISOFORM-RELATED"/>
    <property type="match status" value="1"/>
</dbReference>
<dbReference type="WBParaSite" id="maker-uti_cns_0014100-snap-gene-0.4-mRNA-1">
    <property type="protein sequence ID" value="maker-uti_cns_0014100-snap-gene-0.4-mRNA-1"/>
    <property type="gene ID" value="maker-uti_cns_0014100-snap-gene-0.4"/>
</dbReference>
<dbReference type="GO" id="GO:0005634">
    <property type="term" value="C:nucleus"/>
    <property type="evidence" value="ECO:0007669"/>
    <property type="project" value="TreeGrafter"/>
</dbReference>
<evidence type="ECO:0000256" key="13">
    <source>
        <dbReference type="RuleBase" id="RU000679"/>
    </source>
</evidence>
<dbReference type="PROSITE" id="PS50041">
    <property type="entry name" value="C_TYPE_LECTIN_2"/>
    <property type="match status" value="1"/>
</dbReference>
<evidence type="ECO:0000259" key="15">
    <source>
        <dbReference type="PROSITE" id="PS50041"/>
    </source>
</evidence>
<evidence type="ECO:0000256" key="7">
    <source>
        <dbReference type="ARBA" id="ARBA00023053"/>
    </source>
</evidence>
<dbReference type="PANTHER" id="PTHR10648">
    <property type="entry name" value="SERINE/THREONINE-PROTEIN PHOSPHATASE PP2A 65 KDA REGULATORY SUBUNIT"/>
    <property type="match status" value="1"/>
</dbReference>
<keyword evidence="10 13" id="KW-0739">Sodium transport</keyword>
<keyword evidence="2 13" id="KW-0813">Transport</keyword>
<evidence type="ECO:0000256" key="4">
    <source>
        <dbReference type="ARBA" id="ARBA00022692"/>
    </source>
</evidence>
<feature type="region of interest" description="Disordered" evidence="14">
    <location>
        <begin position="269"/>
        <end position="289"/>
    </location>
</feature>
<accession>A0A1I8IMI4</accession>
<evidence type="ECO:0000256" key="12">
    <source>
        <dbReference type="PROSITE-ProRule" id="PRU00103"/>
    </source>
</evidence>
<evidence type="ECO:0000256" key="8">
    <source>
        <dbReference type="ARBA" id="ARBA00023065"/>
    </source>
</evidence>
<dbReference type="InterPro" id="IPR021133">
    <property type="entry name" value="HEAT_type_2"/>
</dbReference>
<dbReference type="InterPro" id="IPR000357">
    <property type="entry name" value="HEAT"/>
</dbReference>
<feature type="region of interest" description="Disordered" evidence="14">
    <location>
        <begin position="1083"/>
        <end position="1102"/>
    </location>
</feature>
<keyword evidence="8 13" id="KW-0406">Ion transport</keyword>
<dbReference type="Pfam" id="PF02985">
    <property type="entry name" value="HEAT"/>
    <property type="match status" value="2"/>
</dbReference>
<keyword evidence="16" id="KW-1185">Reference proteome</keyword>
<dbReference type="GO" id="GO:0000159">
    <property type="term" value="C:protein phosphatase type 2A complex"/>
    <property type="evidence" value="ECO:0007669"/>
    <property type="project" value="TreeGrafter"/>
</dbReference>
<feature type="repeat" description="HEAT" evidence="12">
    <location>
        <begin position="1781"/>
        <end position="1819"/>
    </location>
</feature>
<evidence type="ECO:0000256" key="3">
    <source>
        <dbReference type="ARBA" id="ARBA00022461"/>
    </source>
</evidence>
<dbReference type="PROSITE" id="PS50077">
    <property type="entry name" value="HEAT_REPEAT"/>
    <property type="match status" value="2"/>
</dbReference>
<reference evidence="17" key="1">
    <citation type="submission" date="2016-11" db="UniProtKB">
        <authorList>
            <consortium name="WormBaseParasite"/>
        </authorList>
    </citation>
    <scope>IDENTIFICATION</scope>
</reference>
<comment type="subcellular location">
    <subcellularLocation>
        <location evidence="1">Membrane</location>
        <topology evidence="1">Multi-pass membrane protein</topology>
    </subcellularLocation>
</comment>
<evidence type="ECO:0000313" key="16">
    <source>
        <dbReference type="Proteomes" id="UP000095280"/>
    </source>
</evidence>
<evidence type="ECO:0000256" key="14">
    <source>
        <dbReference type="SAM" id="MobiDB-lite"/>
    </source>
</evidence>
<evidence type="ECO:0000256" key="6">
    <source>
        <dbReference type="ARBA" id="ARBA00022989"/>
    </source>
</evidence>
<name>A0A1I8IMI4_9PLAT</name>